<dbReference type="SMART" id="SM01135">
    <property type="entry name" value="DIRP"/>
    <property type="match status" value="1"/>
</dbReference>
<feature type="chain" id="PRO_5018179740" evidence="5">
    <location>
        <begin position="23"/>
        <end position="1014"/>
    </location>
</feature>
<dbReference type="SUPFAM" id="SSF46689">
    <property type="entry name" value="Homeodomain-like"/>
    <property type="match status" value="1"/>
</dbReference>
<feature type="region of interest" description="Disordered" evidence="4">
    <location>
        <begin position="266"/>
        <end position="285"/>
    </location>
</feature>
<dbReference type="Gene3D" id="1.20.58.1880">
    <property type="match status" value="1"/>
</dbReference>
<reference evidence="8" key="1">
    <citation type="journal article" date="2018" name="Nat. Genet.">
        <title>Extensive intraspecific gene order and gene structural variations between Mo17 and other maize genomes.</title>
        <authorList>
            <person name="Sun S."/>
            <person name="Zhou Y."/>
            <person name="Chen J."/>
            <person name="Shi J."/>
            <person name="Zhao H."/>
            <person name="Zhao H."/>
            <person name="Song W."/>
            <person name="Zhang M."/>
            <person name="Cui Y."/>
            <person name="Dong X."/>
            <person name="Liu H."/>
            <person name="Ma X."/>
            <person name="Jiao Y."/>
            <person name="Wang B."/>
            <person name="Wei X."/>
            <person name="Stein J.C."/>
            <person name="Glaubitz J.C."/>
            <person name="Lu F."/>
            <person name="Yu G."/>
            <person name="Liang C."/>
            <person name="Fengler K."/>
            <person name="Li B."/>
            <person name="Rafalski A."/>
            <person name="Schnable P.S."/>
            <person name="Ware D.H."/>
            <person name="Buckler E.S."/>
            <person name="Lai J."/>
        </authorList>
    </citation>
    <scope>NUCLEOTIDE SEQUENCE [LARGE SCALE GENOMIC DNA]</scope>
    <source>
        <tissue evidence="8">Seedling</tissue>
    </source>
</reference>
<dbReference type="SMART" id="SM00717">
    <property type="entry name" value="SANT"/>
    <property type="match status" value="1"/>
</dbReference>
<feature type="compositionally biased region" description="Basic and acidic residues" evidence="4">
    <location>
        <begin position="835"/>
        <end position="851"/>
    </location>
</feature>
<dbReference type="InterPro" id="IPR001005">
    <property type="entry name" value="SANT/Myb"/>
</dbReference>
<dbReference type="InterPro" id="IPR017884">
    <property type="entry name" value="SANT_dom"/>
</dbReference>
<dbReference type="GO" id="GO:0003677">
    <property type="term" value="F:DNA binding"/>
    <property type="evidence" value="ECO:0007669"/>
    <property type="project" value="UniProtKB-KW"/>
</dbReference>
<feature type="compositionally biased region" description="Basic and acidic residues" evidence="4">
    <location>
        <begin position="153"/>
        <end position="162"/>
    </location>
</feature>
<feature type="domain" description="HTH myb-type" evidence="7">
    <location>
        <begin position="181"/>
        <end position="228"/>
    </location>
</feature>
<evidence type="ECO:0000313" key="8">
    <source>
        <dbReference type="EMBL" id="PWZ34546.1"/>
    </source>
</evidence>
<feature type="domain" description="SANT" evidence="6">
    <location>
        <begin position="177"/>
        <end position="214"/>
    </location>
</feature>
<evidence type="ECO:0000256" key="3">
    <source>
        <dbReference type="ARBA" id="ARBA00023242"/>
    </source>
</evidence>
<dbReference type="PROSITE" id="PS51294">
    <property type="entry name" value="HTH_MYB"/>
    <property type="match status" value="1"/>
</dbReference>
<evidence type="ECO:0000256" key="1">
    <source>
        <dbReference type="ARBA" id="ARBA00004123"/>
    </source>
</evidence>
<dbReference type="EMBL" id="NCVQ01000004">
    <property type="protein sequence ID" value="PWZ34546.1"/>
    <property type="molecule type" value="Genomic_DNA"/>
</dbReference>
<evidence type="ECO:0000256" key="5">
    <source>
        <dbReference type="SAM" id="SignalP"/>
    </source>
</evidence>
<dbReference type="GO" id="GO:0005634">
    <property type="term" value="C:nucleus"/>
    <property type="evidence" value="ECO:0007669"/>
    <property type="project" value="UniProtKB-SubCell"/>
</dbReference>
<comment type="caution">
    <text evidence="8">The sequence shown here is derived from an EMBL/GenBank/DDBJ whole genome shotgun (WGS) entry which is preliminary data.</text>
</comment>
<feature type="region of interest" description="Disordered" evidence="4">
    <location>
        <begin position="557"/>
        <end position="580"/>
    </location>
</feature>
<feature type="region of interest" description="Disordered" evidence="4">
    <location>
        <begin position="835"/>
        <end position="871"/>
    </location>
</feature>
<accession>A0A3L6FMZ9</accession>
<dbReference type="AlphaFoldDB" id="A0A3L6FMZ9"/>
<dbReference type="InterPro" id="IPR017930">
    <property type="entry name" value="Myb_dom"/>
</dbReference>
<dbReference type="PANTHER" id="PTHR21689">
    <property type="entry name" value="LIN-9"/>
    <property type="match status" value="1"/>
</dbReference>
<dbReference type="Proteomes" id="UP000251960">
    <property type="component" value="Chromosome 3"/>
</dbReference>
<dbReference type="InterPro" id="IPR033471">
    <property type="entry name" value="DIRP"/>
</dbReference>
<sequence length="1014" mass="112630">MVLASVATTSFDILLLFSLLSCLHLRIIPFSAEGVGACASSLYLSDTSPDTDSRSGYCTSTRTFHIMRAPSFSPSSDIPFVYPVFAPFFLPNLLPPLTVAAVSRLTLIDADAQVFVVSFSDNEQQYLSILNKHRLMGPAKGSRTINKTIVKGYEDQQQHDDPSSSSKAKQKKRKISDLDPKWSKDELTRFYEAYRQHGKDWKKISIAIGGKSSDMVRSLYSAHRTFLSLPEHQATAMGFIALVTGHHNASEKTTSHRGYDHIARASGKARKHGEQQKSIDGPDLHNCHEGEITGFSASFKKRYYGELVRNSRNHAVQRRTPLIPVIAPADRSTIDEPTPGIENVINFNSTKRKYEAANHGCAVAPTNKYSSDRVSGFAETCKADQGHSYLDTMEIGDIAMCQQHFKKTRIQQTVEESQTGIVEHETTMASKEGNKLVSSVNNNQILIDSISEDDMLVLDVLNSLVNAPSKMSELEINIPSGSLGKTDSVLREEGHPTIDLSKQGKPVRKSSASKTRKKKHKKILGAEVPAEAQKKCDDNLVLPETLRVGITDDSSLCTDSGRARTPEASEDISAEVPNTQTEAKPEFIMSGRTRLKSQMHCKTKPMSCNEGSDNFQAKKLLHCLSSEPLRRWCTYEWFYSAVDYPWFSNNEFVHYLDHAKLSHLSRLTRSEWSAIRSSLGKPRRFSNHFLAVEKEKLEDYREKVRKIYAQLNDGSRDSLPADLARPFSIGQQVIVRHPSSRELCDGKVVMMGPDCYKVHFDDPDLGVDTVKDTDCMPVNWLHNRPDNMRRNYLSNDVYNILEMDHIPDLTPSENRNHAINGTTVFEELKSLRLTSDRQPKAESIIHSERPPYRSTSDGPTSSSGFSCPDNNAGHNGELESYVAAFFENSLSQARQMVDEAIQANSGGSDDEKVCMLNQVTGCLGSDSRGVQLPSDLISNCIATVISIKRLSDSRHPFGNVAGVLEHALSMLRPSCPQNLGVYTEIKRDLCTIANQIFALVPTASGNCSPPVSPM</sequence>
<feature type="region of interest" description="Disordered" evidence="4">
    <location>
        <begin position="495"/>
        <end position="522"/>
    </location>
</feature>
<dbReference type="CDD" id="cd00167">
    <property type="entry name" value="SANT"/>
    <property type="match status" value="1"/>
</dbReference>
<feature type="compositionally biased region" description="Basic and acidic residues" evidence="4">
    <location>
        <begin position="272"/>
        <end position="285"/>
    </location>
</feature>
<feature type="region of interest" description="Disordered" evidence="4">
    <location>
        <begin position="153"/>
        <end position="177"/>
    </location>
</feature>
<protein>
    <submittedName>
        <fullName evidence="8">Protein ALWAYS EARLY 3</fullName>
    </submittedName>
</protein>
<keyword evidence="2" id="KW-0238">DNA-binding</keyword>
<dbReference type="InterPro" id="IPR009057">
    <property type="entry name" value="Homeodomain-like_sf"/>
</dbReference>
<proteinExistence type="predicted"/>
<dbReference type="Pfam" id="PF00249">
    <property type="entry name" value="Myb_DNA-binding"/>
    <property type="match status" value="1"/>
</dbReference>
<organism evidence="8">
    <name type="scientific">Zea mays</name>
    <name type="common">Maize</name>
    <dbReference type="NCBI Taxonomy" id="4577"/>
    <lineage>
        <taxon>Eukaryota</taxon>
        <taxon>Viridiplantae</taxon>
        <taxon>Streptophyta</taxon>
        <taxon>Embryophyta</taxon>
        <taxon>Tracheophyta</taxon>
        <taxon>Spermatophyta</taxon>
        <taxon>Magnoliopsida</taxon>
        <taxon>Liliopsida</taxon>
        <taxon>Poales</taxon>
        <taxon>Poaceae</taxon>
        <taxon>PACMAD clade</taxon>
        <taxon>Panicoideae</taxon>
        <taxon>Andropogonodae</taxon>
        <taxon>Andropogoneae</taxon>
        <taxon>Tripsacinae</taxon>
        <taxon>Zea</taxon>
    </lineage>
</organism>
<evidence type="ECO:0000259" key="6">
    <source>
        <dbReference type="PROSITE" id="PS51293"/>
    </source>
</evidence>
<dbReference type="InterPro" id="IPR010561">
    <property type="entry name" value="LIN-9/ALY1"/>
</dbReference>
<feature type="signal peptide" evidence="5">
    <location>
        <begin position="1"/>
        <end position="22"/>
    </location>
</feature>
<evidence type="ECO:0000259" key="7">
    <source>
        <dbReference type="PROSITE" id="PS51294"/>
    </source>
</evidence>
<dbReference type="PANTHER" id="PTHR21689:SF5">
    <property type="entry name" value="PROTEIN ALWAYS EARLY 1-RELATED"/>
    <property type="match status" value="1"/>
</dbReference>
<dbReference type="PROSITE" id="PS51293">
    <property type="entry name" value="SANT"/>
    <property type="match status" value="1"/>
</dbReference>
<comment type="subcellular location">
    <subcellularLocation>
        <location evidence="1">Nucleus</location>
    </subcellularLocation>
</comment>
<name>A0A3L6FMZ9_MAIZE</name>
<keyword evidence="5" id="KW-0732">Signal</keyword>
<keyword evidence="3" id="KW-0539">Nucleus</keyword>
<gene>
    <name evidence="8" type="primary">ALY3_1</name>
    <name evidence="8" type="ORF">Zm00014a_010297</name>
</gene>
<dbReference type="ExpressionAtlas" id="A0A3L6FMZ9">
    <property type="expression patterns" value="baseline and differential"/>
</dbReference>
<evidence type="ECO:0000256" key="4">
    <source>
        <dbReference type="SAM" id="MobiDB-lite"/>
    </source>
</evidence>
<feature type="compositionally biased region" description="Polar residues" evidence="4">
    <location>
        <begin position="853"/>
        <end position="871"/>
    </location>
</feature>
<dbReference type="Pfam" id="PF06584">
    <property type="entry name" value="DIRP"/>
    <property type="match status" value="1"/>
</dbReference>
<dbReference type="GO" id="GO:0006351">
    <property type="term" value="P:DNA-templated transcription"/>
    <property type="evidence" value="ECO:0007669"/>
    <property type="project" value="InterPro"/>
</dbReference>
<evidence type="ECO:0000256" key="2">
    <source>
        <dbReference type="ARBA" id="ARBA00023125"/>
    </source>
</evidence>
<dbReference type="GO" id="GO:0017053">
    <property type="term" value="C:transcription repressor complex"/>
    <property type="evidence" value="ECO:0007669"/>
    <property type="project" value="InterPro"/>
</dbReference>